<dbReference type="RefSeq" id="WP_345709998.1">
    <property type="nucleotide sequence ID" value="NZ_BAABKV010000001.1"/>
</dbReference>
<evidence type="ECO:0000313" key="4">
    <source>
        <dbReference type="Proteomes" id="UP001596435"/>
    </source>
</evidence>
<keyword evidence="4" id="KW-1185">Reference proteome</keyword>
<evidence type="ECO:0000256" key="1">
    <source>
        <dbReference type="SAM" id="MobiDB-lite"/>
    </source>
</evidence>
<gene>
    <name evidence="3" type="ORF">ACFQMG_10260</name>
</gene>
<feature type="region of interest" description="Disordered" evidence="1">
    <location>
        <begin position="1"/>
        <end position="22"/>
    </location>
</feature>
<sequence>MSPLETSPPVHGTPPDGAASPFAAVPESVQVHQDSPRRLRRWLLVGSAAVVLALAGAGYATADRFAALGAYRFVTPDRFNGASADLDSPLVKRVRSDAASGAADPKAFAASYGTPSTGYVMVMGYRRHDFVPSWSLDRAIQRAAATQHVPEMHSADPGPRGGAMKCGLQPAEEFGSPGSAMCLWADGSMQAMFSEFGTARSLDLEQVEKDARAFRLLAEQPA</sequence>
<evidence type="ECO:0000313" key="3">
    <source>
        <dbReference type="EMBL" id="MFC7179940.1"/>
    </source>
</evidence>
<proteinExistence type="predicted"/>
<organism evidence="3 4">
    <name type="scientific">Kitasatospora paranensis</name>
    <dbReference type="NCBI Taxonomy" id="258053"/>
    <lineage>
        <taxon>Bacteria</taxon>
        <taxon>Bacillati</taxon>
        <taxon>Actinomycetota</taxon>
        <taxon>Actinomycetes</taxon>
        <taxon>Kitasatosporales</taxon>
        <taxon>Streptomycetaceae</taxon>
        <taxon>Kitasatospora</taxon>
    </lineage>
</organism>
<feature type="transmembrane region" description="Helical" evidence="2">
    <location>
        <begin position="42"/>
        <end position="62"/>
    </location>
</feature>
<evidence type="ECO:0000256" key="2">
    <source>
        <dbReference type="SAM" id="Phobius"/>
    </source>
</evidence>
<keyword evidence="2" id="KW-0472">Membrane</keyword>
<dbReference type="Proteomes" id="UP001596435">
    <property type="component" value="Unassembled WGS sequence"/>
</dbReference>
<accession>A0ABW2FU68</accession>
<reference evidence="4" key="1">
    <citation type="journal article" date="2019" name="Int. J. Syst. Evol. Microbiol.">
        <title>The Global Catalogue of Microorganisms (GCM) 10K type strain sequencing project: providing services to taxonomists for standard genome sequencing and annotation.</title>
        <authorList>
            <consortium name="The Broad Institute Genomics Platform"/>
            <consortium name="The Broad Institute Genome Sequencing Center for Infectious Disease"/>
            <person name="Wu L."/>
            <person name="Ma J."/>
        </authorList>
    </citation>
    <scope>NUCLEOTIDE SEQUENCE [LARGE SCALE GENOMIC DNA]</scope>
    <source>
        <strain evidence="4">CGMCC 1.12859</strain>
    </source>
</reference>
<dbReference type="EMBL" id="JBHTAJ010000015">
    <property type="protein sequence ID" value="MFC7179940.1"/>
    <property type="molecule type" value="Genomic_DNA"/>
</dbReference>
<keyword evidence="2" id="KW-0812">Transmembrane</keyword>
<name>A0ABW2FU68_9ACTN</name>
<protein>
    <submittedName>
        <fullName evidence="3">Uncharacterized protein</fullName>
    </submittedName>
</protein>
<comment type="caution">
    <text evidence="3">The sequence shown here is derived from an EMBL/GenBank/DDBJ whole genome shotgun (WGS) entry which is preliminary data.</text>
</comment>
<keyword evidence="2" id="KW-1133">Transmembrane helix</keyword>